<dbReference type="InterPro" id="IPR050126">
    <property type="entry name" value="Ap4A_hydrolase"/>
</dbReference>
<dbReference type="GO" id="GO:0000298">
    <property type="term" value="F:endopolyphosphatase activity"/>
    <property type="evidence" value="ECO:0007669"/>
    <property type="project" value="TreeGrafter"/>
</dbReference>
<dbReference type="Proteomes" id="UP000031804">
    <property type="component" value="Segment"/>
</dbReference>
<evidence type="ECO:0000259" key="1">
    <source>
        <dbReference type="PROSITE" id="PS00125"/>
    </source>
</evidence>
<protein>
    <submittedName>
        <fullName evidence="2">Calcineurin-like phosphoesterase family protein</fullName>
    </submittedName>
</protein>
<dbReference type="GeneID" id="26634013"/>
<dbReference type="SUPFAM" id="SSF56300">
    <property type="entry name" value="Metallo-dependent phosphatases"/>
    <property type="match status" value="1"/>
</dbReference>
<sequence length="247" mass="28254">MKIDLTDRRNIYFCTDVHGEWDKLNFFLNEVGFNYRDAIVCAGDMIDRGDKNLEVVNFFLLADNAYAVRGNHEQMAIDAVLGKDRRNYAMWRMNGGAWADDYPTVMIDGLVRQMNINFPYYLEVQVENTKIAVVHAEVPNGDFETYKRVAGNNHALDQHAIWGRRAIEAEARLPVVGADFTLHGHTVKETITKIQNQIWFDTGGVFDCGDEVYGLTILEFNRETKEFVTHKVVLDPLAGKANRYKLV</sequence>
<dbReference type="EMBL" id="KP280063">
    <property type="protein sequence ID" value="AJF40803.1"/>
    <property type="molecule type" value="Genomic_DNA"/>
</dbReference>
<dbReference type="InterPro" id="IPR006186">
    <property type="entry name" value="Ser/Thr-sp_prot-phosphatase"/>
</dbReference>
<evidence type="ECO:0000313" key="2">
    <source>
        <dbReference type="EMBL" id="AJF40803.1"/>
    </source>
</evidence>
<dbReference type="KEGG" id="vg:26634013"/>
<gene>
    <name evidence="2" type="ORF">SBVP3_0035</name>
</gene>
<dbReference type="PANTHER" id="PTHR42850">
    <property type="entry name" value="METALLOPHOSPHOESTERASE"/>
    <property type="match status" value="1"/>
</dbReference>
<name>A0A0B5H8S2_9CAUD</name>
<dbReference type="RefSeq" id="YP_009207500.1">
    <property type="nucleotide sequence ID" value="NC_028895.1"/>
</dbReference>
<dbReference type="GO" id="GO:0006798">
    <property type="term" value="P:polyphosphate catabolic process"/>
    <property type="evidence" value="ECO:0007669"/>
    <property type="project" value="TreeGrafter"/>
</dbReference>
<dbReference type="InterPro" id="IPR004843">
    <property type="entry name" value="Calcineurin-like_PHP"/>
</dbReference>
<reference evidence="2 3" key="1">
    <citation type="submission" date="2014-12" db="EMBL/GenBank/DDBJ databases">
        <title>Complete genome sequences of three Vibrio cholerae specific bacteriophages.</title>
        <authorList>
            <person name="Bhandare S.G."/>
            <person name="Warry A."/>
            <person name="Emes R.D."/>
            <person name="Hooton S.P.T."/>
            <person name="Barrow P.A."/>
            <person name="Atterbury R.J."/>
        </authorList>
    </citation>
    <scope>NUCLEOTIDE SEQUENCE [LARGE SCALE GENOMIC DNA]</scope>
</reference>
<evidence type="ECO:0000313" key="3">
    <source>
        <dbReference type="Proteomes" id="UP000031804"/>
    </source>
</evidence>
<dbReference type="InterPro" id="IPR029052">
    <property type="entry name" value="Metallo-depent_PP-like"/>
</dbReference>
<organism evidence="2 3">
    <name type="scientific">Vibrio phage phi 3</name>
    <dbReference type="NCBI Taxonomy" id="1589298"/>
    <lineage>
        <taxon>Viruses</taxon>
        <taxon>Duplodnaviria</taxon>
        <taxon>Heunggongvirae</taxon>
        <taxon>Uroviricota</taxon>
        <taxon>Caudoviricetes</taxon>
        <taxon>Demerecviridae</taxon>
        <taxon>Ermolyevavirinae</taxon>
        <taxon>Jesfedecavirus</taxon>
        <taxon>Jesfedecavirus phi3</taxon>
    </lineage>
</organism>
<dbReference type="GO" id="GO:0016791">
    <property type="term" value="F:phosphatase activity"/>
    <property type="evidence" value="ECO:0007669"/>
    <property type="project" value="TreeGrafter"/>
</dbReference>
<dbReference type="OrthoDB" id="22132at10239"/>
<dbReference type="Gene3D" id="3.60.21.10">
    <property type="match status" value="1"/>
</dbReference>
<accession>A0A0B5H8S2</accession>
<feature type="domain" description="Serine/threonine specific protein phosphatases" evidence="1">
    <location>
        <begin position="68"/>
        <end position="73"/>
    </location>
</feature>
<dbReference type="PANTHER" id="PTHR42850:SF4">
    <property type="entry name" value="ZINC-DEPENDENT ENDOPOLYPHOSPHATASE"/>
    <property type="match status" value="1"/>
</dbReference>
<keyword evidence="3" id="KW-1185">Reference proteome</keyword>
<proteinExistence type="predicted"/>
<dbReference type="Pfam" id="PF00149">
    <property type="entry name" value="Metallophos"/>
    <property type="match status" value="1"/>
</dbReference>
<dbReference type="PROSITE" id="PS00125">
    <property type="entry name" value="SER_THR_PHOSPHATASE"/>
    <property type="match status" value="1"/>
</dbReference>